<accession>A0A0S2FGS2</accession>
<evidence type="ECO:0000313" key="3">
    <source>
        <dbReference type="EMBL" id="ALN82733.1"/>
    </source>
</evidence>
<gene>
    <name evidence="3" type="ORF">LA76x_4630</name>
</gene>
<feature type="signal peptide" evidence="2">
    <location>
        <begin position="1"/>
        <end position="22"/>
    </location>
</feature>
<dbReference type="STRING" id="84531.LA76x_4630"/>
<dbReference type="KEGG" id="lab:LA76x_4630"/>
<evidence type="ECO:0000256" key="2">
    <source>
        <dbReference type="SAM" id="SignalP"/>
    </source>
</evidence>
<evidence type="ECO:0000256" key="1">
    <source>
        <dbReference type="SAM" id="MobiDB-lite"/>
    </source>
</evidence>
<dbReference type="EMBL" id="CP011129">
    <property type="protein sequence ID" value="ALN82733.1"/>
    <property type="molecule type" value="Genomic_DNA"/>
</dbReference>
<organism evidence="3 4">
    <name type="scientific">Lysobacter antibioticus</name>
    <dbReference type="NCBI Taxonomy" id="84531"/>
    <lineage>
        <taxon>Bacteria</taxon>
        <taxon>Pseudomonadati</taxon>
        <taxon>Pseudomonadota</taxon>
        <taxon>Gammaproteobacteria</taxon>
        <taxon>Lysobacterales</taxon>
        <taxon>Lysobacteraceae</taxon>
        <taxon>Lysobacter</taxon>
    </lineage>
</organism>
<evidence type="ECO:0000313" key="4">
    <source>
        <dbReference type="Proteomes" id="UP000060787"/>
    </source>
</evidence>
<proteinExistence type="predicted"/>
<dbReference type="RefSeq" id="WP_057919373.1">
    <property type="nucleotide sequence ID" value="NZ_CP011129.1"/>
</dbReference>
<dbReference type="Proteomes" id="UP000060787">
    <property type="component" value="Chromosome"/>
</dbReference>
<evidence type="ECO:0008006" key="5">
    <source>
        <dbReference type="Google" id="ProtNLM"/>
    </source>
</evidence>
<name>A0A0S2FGS2_LYSAN</name>
<feature type="chain" id="PRO_5006597622" description="Secreted protein" evidence="2">
    <location>
        <begin position="23"/>
        <end position="220"/>
    </location>
</feature>
<dbReference type="PATRIC" id="fig|84531.8.peg.4622"/>
<feature type="region of interest" description="Disordered" evidence="1">
    <location>
        <begin position="95"/>
        <end position="114"/>
    </location>
</feature>
<sequence>MNRLHTLLVSALLLALATPLAAAPTKDKAKQTNKKLYCWNEGGQKVCGDALPAHAIDSARTEISARSGLTTRQVDRALTAEERVAAEQAARAARSAAMAEEARKRRDHAMAESYATEQELRDSFQERIILLDETVKASQLGIDGRRQTLLSLLRRAGEAELGAKPVSKTLADNIRHQHEELMHQQDMLKQQLLERSVADDDLAAALERYHGMKARRPNQG</sequence>
<protein>
    <recommendedName>
        <fullName evidence="5">Secreted protein</fullName>
    </recommendedName>
</protein>
<reference evidence="3 4" key="1">
    <citation type="journal article" date="2015" name="BMC Genomics">
        <title>Comparative genomics and metabolic profiling of the genus Lysobacter.</title>
        <authorList>
            <person name="de Bruijn I."/>
            <person name="Cheng X."/>
            <person name="de Jager V."/>
            <person name="Exposito R.G."/>
            <person name="Watrous J."/>
            <person name="Patel N."/>
            <person name="Postma J."/>
            <person name="Dorrestein P.C."/>
            <person name="Kobayashi D."/>
            <person name="Raaijmakers J.M."/>
        </authorList>
    </citation>
    <scope>NUCLEOTIDE SEQUENCE [LARGE SCALE GENOMIC DNA]</scope>
    <source>
        <strain evidence="3 4">76</strain>
    </source>
</reference>
<feature type="compositionally biased region" description="Basic and acidic residues" evidence="1">
    <location>
        <begin position="100"/>
        <end position="110"/>
    </location>
</feature>
<keyword evidence="2" id="KW-0732">Signal</keyword>
<dbReference type="AlphaFoldDB" id="A0A0S2FGS2"/>
<keyword evidence="4" id="KW-1185">Reference proteome</keyword>
<dbReference type="eggNOG" id="ENOG50305YN">
    <property type="taxonomic scope" value="Bacteria"/>
</dbReference>